<evidence type="ECO:0000313" key="3">
    <source>
        <dbReference type="Proteomes" id="UP001226838"/>
    </source>
</evidence>
<accession>A0A2S1MK70</accession>
<feature type="compositionally biased region" description="Pro residues" evidence="1">
    <location>
        <begin position="314"/>
        <end position="338"/>
    </location>
</feature>
<feature type="region of interest" description="Disordered" evidence="1">
    <location>
        <begin position="508"/>
        <end position="540"/>
    </location>
</feature>
<evidence type="ECO:0000256" key="1">
    <source>
        <dbReference type="SAM" id="MobiDB-lite"/>
    </source>
</evidence>
<feature type="region of interest" description="Disordered" evidence="1">
    <location>
        <begin position="552"/>
        <end position="572"/>
    </location>
</feature>
<dbReference type="PANTHER" id="PTHR45691:SF6">
    <property type="entry name" value="PROTEIN DIAPHANOUS"/>
    <property type="match status" value="1"/>
</dbReference>
<protein>
    <submittedName>
        <fullName evidence="2">LO2-3</fullName>
    </submittedName>
</protein>
<feature type="region of interest" description="Disordered" evidence="1">
    <location>
        <begin position="276"/>
        <end position="458"/>
    </location>
</feature>
<organism evidence="2 3">
    <name type="scientific">Anguilla marmorata adomavirus 1</name>
    <dbReference type="NCBI Taxonomy" id="2175116"/>
    <lineage>
        <taxon>Viruses</taxon>
        <taxon>Adomaviruses</taxon>
    </lineage>
</organism>
<dbReference type="GO" id="GO:0030041">
    <property type="term" value="P:actin filament polymerization"/>
    <property type="evidence" value="ECO:0007669"/>
    <property type="project" value="TreeGrafter"/>
</dbReference>
<reference evidence="2" key="1">
    <citation type="submission" date="2017-09" db="EMBL/GenBank/DDBJ databases">
        <title>Adomaviruses: a putative new virus family provides insights into dsDNA virus evolution.</title>
        <authorList>
            <person name="Welch N.L."/>
            <person name="Yutin N."/>
            <person name="Dill J."/>
            <person name="Camus A."/>
            <person name="Pang Y.-Y.S."/>
            <person name="Schiller J.T."/>
            <person name="Pipas J.M."/>
            <person name="An P."/>
            <person name="Delwart E."/>
            <person name="Koda S."/>
            <person name="Subrimaniam K."/>
            <person name="Waltzek T."/>
            <person name="Koonin E.V."/>
            <person name="Buck C.B."/>
            <person name="Ng T.F.F."/>
        </authorList>
    </citation>
    <scope>NUCLEOTIDE SEQUENCE</scope>
    <source>
        <strain evidence="2">NCI1</strain>
    </source>
</reference>
<evidence type="ECO:0000313" key="2">
    <source>
        <dbReference type="EMBL" id="AWG87414.1"/>
    </source>
</evidence>
<sequence length="572" mass="62702">MWHVCCSTMLRKRRRRNHKSKAVNVKAEPSTTSLRSGRVVRTAAKLRPQKPPPRRIVRNANTNNNTVTASSTARANPTQRTNVNLSVQAFPNPGQSAYNVNPPESAFKDCPPQTLPPASSFLSKAGRLLGSAAIPAALTAVGVPGVVSGVVGSALDSAFLSPAPPPMQNAPLPTENGWWGGVLPLALGTGLWKWWQSKRGSGGFMPAEHTHMVRRKGPRRRIVRRIYRGPRPSNPRAELDRPLPLHMGEHRIIRRVQSPYSLPGLSTMIPGQIINQRGNVVPPPGQQAELAPLPLAPPAPLPPPPNDFLVGLHDPPPAPMLPPPPPPPPLPPPSPPPLLNNDDQDILNIDQDVNVPPPPPPDFGQYDDYPLPPSPEPFDPLVDEGTPLPDPPDDYPDTISEVSLPTLRGDNDEELFFSPAISPYPPPSEHSGRPYSPNGTVTIEPVEYSPQSGPSYNLRERPQQASFLDGIVDMASRLIPGRRPAPEVRPPPPDNSRNALLQDIIRKAQRMREQRDNPVRIQYRRRPPPISSPPPTTSIYDSLNRLVEGRRSQLGLDQDDDPDVLMQEMSDW</sequence>
<dbReference type="EMBL" id="MF946550">
    <property type="protein sequence ID" value="AWG87414.1"/>
    <property type="molecule type" value="Genomic_DNA"/>
</dbReference>
<dbReference type="PANTHER" id="PTHR45691">
    <property type="entry name" value="PROTEIN DIAPHANOUS"/>
    <property type="match status" value="1"/>
</dbReference>
<proteinExistence type="predicted"/>
<dbReference type="InterPro" id="IPR051412">
    <property type="entry name" value="Formin_Homology_Diaphanous_sf"/>
</dbReference>
<dbReference type="PRINTS" id="PR01217">
    <property type="entry name" value="PRICHEXTENSN"/>
</dbReference>
<feature type="compositionally biased region" description="Basic and acidic residues" evidence="1">
    <location>
        <begin position="508"/>
        <end position="518"/>
    </location>
</feature>
<feature type="compositionally biased region" description="Pro residues" evidence="1">
    <location>
        <begin position="294"/>
        <end position="306"/>
    </location>
</feature>
<feature type="region of interest" description="Disordered" evidence="1">
    <location>
        <begin position="13"/>
        <end position="36"/>
    </location>
</feature>
<name>A0A2S1MK70_9VIRU</name>
<dbReference type="Proteomes" id="UP001226838">
    <property type="component" value="Segment"/>
</dbReference>